<name>R4PLP5_9BACT</name>
<dbReference type="GO" id="GO:0004818">
    <property type="term" value="F:glutamate-tRNA ligase activity"/>
    <property type="evidence" value="ECO:0007669"/>
    <property type="project" value="UniProtKB-UniRule"/>
</dbReference>
<dbReference type="EMBL" id="CP005957">
    <property type="protein sequence ID" value="AGL62563.1"/>
    <property type="molecule type" value="Genomic_DNA"/>
</dbReference>
<dbReference type="PATRIC" id="fig|1332188.3.peg.854"/>
<dbReference type="SUPFAM" id="SSF48163">
    <property type="entry name" value="An anticodon-binding domain of class I aminoacyl-tRNA synthetases"/>
    <property type="match status" value="1"/>
</dbReference>
<dbReference type="GO" id="GO:0005524">
    <property type="term" value="F:ATP binding"/>
    <property type="evidence" value="ECO:0007669"/>
    <property type="project" value="UniProtKB-UniRule"/>
</dbReference>
<dbReference type="InterPro" id="IPR033910">
    <property type="entry name" value="GluRS_core"/>
</dbReference>
<dbReference type="PANTHER" id="PTHR43311:SF2">
    <property type="entry name" value="GLUTAMATE--TRNA LIGASE, MITOCHONDRIAL-RELATED"/>
    <property type="match status" value="1"/>
</dbReference>
<dbReference type="PRINTS" id="PR00987">
    <property type="entry name" value="TRNASYNTHGLU"/>
</dbReference>
<dbReference type="InterPro" id="IPR020058">
    <property type="entry name" value="Glu/Gln-tRNA-synth_Ib_cat-dom"/>
</dbReference>
<feature type="domain" description="Aminoacyl-tRNA synthetase class I anticodon-binding" evidence="9">
    <location>
        <begin position="329"/>
        <end position="469"/>
    </location>
</feature>
<feature type="short sequence motif" description="'HIGH' region" evidence="7">
    <location>
        <begin position="9"/>
        <end position="19"/>
    </location>
</feature>
<keyword evidence="3 7" id="KW-0547">Nucleotide-binding</keyword>
<dbReference type="HAMAP" id="MF_00022">
    <property type="entry name" value="Glu_tRNA_synth_type1"/>
    <property type="match status" value="1"/>
</dbReference>
<evidence type="ECO:0000259" key="9">
    <source>
        <dbReference type="Pfam" id="PF19269"/>
    </source>
</evidence>
<dbReference type="InterPro" id="IPR004527">
    <property type="entry name" value="Glu-tRNA-ligase_bac/mito"/>
</dbReference>
<dbReference type="Pfam" id="PF00749">
    <property type="entry name" value="tRNA-synt_1c"/>
    <property type="match status" value="1"/>
</dbReference>
<dbReference type="RefSeq" id="WP_015642013.1">
    <property type="nucleotide sequence ID" value="NC_021219.1"/>
</dbReference>
<feature type="binding site" evidence="7">
    <location>
        <position position="246"/>
    </location>
    <ligand>
        <name>ATP</name>
        <dbReference type="ChEBI" id="CHEBI:30616"/>
    </ligand>
</feature>
<dbReference type="InterPro" id="IPR020751">
    <property type="entry name" value="aa-tRNA-synth_I_codon-bd_sub2"/>
</dbReference>
<evidence type="ECO:0000256" key="5">
    <source>
        <dbReference type="ARBA" id="ARBA00022917"/>
    </source>
</evidence>
<dbReference type="EC" id="6.1.1.17" evidence="7"/>
<dbReference type="InterPro" id="IPR049940">
    <property type="entry name" value="GluQ/Sye"/>
</dbReference>
<dbReference type="GO" id="GO:0005829">
    <property type="term" value="C:cytosol"/>
    <property type="evidence" value="ECO:0007669"/>
    <property type="project" value="TreeGrafter"/>
</dbReference>
<evidence type="ECO:0000256" key="1">
    <source>
        <dbReference type="ARBA" id="ARBA00007894"/>
    </source>
</evidence>
<dbReference type="AlphaFoldDB" id="R4PLP5"/>
<evidence type="ECO:0000313" key="10">
    <source>
        <dbReference type="EMBL" id="AGL62563.1"/>
    </source>
</evidence>
<dbReference type="NCBIfam" id="TIGR00464">
    <property type="entry name" value="gltX_bact"/>
    <property type="match status" value="1"/>
</dbReference>
<dbReference type="GO" id="GO:0006424">
    <property type="term" value="P:glutamyl-tRNA aminoacylation"/>
    <property type="evidence" value="ECO:0007669"/>
    <property type="project" value="UniProtKB-UniRule"/>
</dbReference>
<proteinExistence type="inferred from homology"/>
<dbReference type="GO" id="GO:0000049">
    <property type="term" value="F:tRNA binding"/>
    <property type="evidence" value="ECO:0007669"/>
    <property type="project" value="InterPro"/>
</dbReference>
<dbReference type="InterPro" id="IPR008925">
    <property type="entry name" value="aa_tRNA-synth_I_cd-bd_sf"/>
</dbReference>
<comment type="function">
    <text evidence="7">Catalyzes the attachment of glutamate to tRNA(Glu) in a two-step reaction: glutamate is first activated by ATP to form Glu-AMP and then transferred to the acceptor end of tRNA(Glu).</text>
</comment>
<keyword evidence="5 7" id="KW-0648">Protein biosynthesis</keyword>
<dbReference type="InterPro" id="IPR000924">
    <property type="entry name" value="Glu/Gln-tRNA-synth"/>
</dbReference>
<dbReference type="SUPFAM" id="SSF52374">
    <property type="entry name" value="Nucleotidylyl transferase"/>
    <property type="match status" value="1"/>
</dbReference>
<evidence type="ECO:0000256" key="6">
    <source>
        <dbReference type="ARBA" id="ARBA00023146"/>
    </source>
</evidence>
<dbReference type="OrthoDB" id="9807503at2"/>
<dbReference type="KEGG" id="saal:L336_0861"/>
<dbReference type="InterPro" id="IPR045462">
    <property type="entry name" value="aa-tRNA-synth_I_cd-bd"/>
</dbReference>
<dbReference type="Gene3D" id="1.10.10.350">
    <property type="match status" value="1"/>
</dbReference>
<keyword evidence="2 7" id="KW-0436">Ligase</keyword>
<evidence type="ECO:0000256" key="3">
    <source>
        <dbReference type="ARBA" id="ARBA00022741"/>
    </source>
</evidence>
<comment type="similarity">
    <text evidence="1 7">Belongs to the class-I aminoacyl-tRNA synthetase family. Glutamate--tRNA ligase type 1 subfamily.</text>
</comment>
<evidence type="ECO:0000313" key="11">
    <source>
        <dbReference type="Proteomes" id="UP000013893"/>
    </source>
</evidence>
<dbReference type="STRING" id="1332188.L336_0861"/>
<keyword evidence="4 7" id="KW-0067">ATP-binding</keyword>
<dbReference type="GO" id="GO:0008270">
    <property type="term" value="F:zinc ion binding"/>
    <property type="evidence" value="ECO:0007669"/>
    <property type="project" value="InterPro"/>
</dbReference>
<accession>R4PLP5</accession>
<comment type="subcellular location">
    <subcellularLocation>
        <location evidence="7">Cytoplasm</location>
    </subcellularLocation>
</comment>
<keyword evidence="6 7" id="KW-0030">Aminoacyl-tRNA synthetase</keyword>
<dbReference type="CDD" id="cd00808">
    <property type="entry name" value="GluRS_core"/>
    <property type="match status" value="1"/>
</dbReference>
<feature type="domain" description="Glutamyl/glutaminyl-tRNA synthetase class Ib catalytic" evidence="8">
    <location>
        <begin position="3"/>
        <end position="312"/>
    </location>
</feature>
<sequence length="472" mass="54063">MTIRTRFAPSPTGYLHVGGIRTALFAFLVARQAGGQFILRLEDTDKKREVPGSAEHLIASLKSLGLHYDEGPDIGGPFAPYKQSERLEIYRQWAQKLIDAGRAYADPYTADEIQAFRDQATAHKQAFLYRHYRPDNPPAWDGTQPLRFKTEPKAYHYHDEVMGDITTNSEVVDDFILIKSDGYPTYNFSHIVDDAEMQVTHVIRGQEFISSMPNYLALYDALGLTHPVFAHMPHILNEQGNKKLGKRDGAKDVLDYIRDGYLPETLDSFIATMGWNDGTEQEVFTMDELITKFSLDRVQRSGARFDEKRLLWMNGQFIRELPLDDLINRVEYFWPESAKKHPEDYKRSVLALAQDRLKTLKDLPMLTNYFFEDPAPQPQLILDNKQLKKLSADEINNLLELVKTSFEACDDWQAGALQICLNRLLEQTGQSPAVLFSLVRIVTTWAPFSPQLNDTLSLLGRERTLDRLAFRL</sequence>
<evidence type="ECO:0000256" key="4">
    <source>
        <dbReference type="ARBA" id="ARBA00022840"/>
    </source>
</evidence>
<gene>
    <name evidence="7 10" type="primary">gltX</name>
    <name evidence="10" type="ORF">L336_0861</name>
</gene>
<comment type="caution">
    <text evidence="7">Lacks conserved residue(s) required for the propagation of feature annotation.</text>
</comment>
<evidence type="ECO:0000259" key="8">
    <source>
        <dbReference type="Pfam" id="PF00749"/>
    </source>
</evidence>
<dbReference type="HOGENOM" id="CLU_015768_6_1_0"/>
<dbReference type="PROSITE" id="PS00178">
    <property type="entry name" value="AA_TRNA_LIGASE_I"/>
    <property type="match status" value="1"/>
</dbReference>
<comment type="catalytic activity">
    <reaction evidence="7">
        <text>tRNA(Glu) + L-glutamate + ATP = L-glutamyl-tRNA(Glu) + AMP + diphosphate</text>
        <dbReference type="Rhea" id="RHEA:23540"/>
        <dbReference type="Rhea" id="RHEA-COMP:9663"/>
        <dbReference type="Rhea" id="RHEA-COMP:9680"/>
        <dbReference type="ChEBI" id="CHEBI:29985"/>
        <dbReference type="ChEBI" id="CHEBI:30616"/>
        <dbReference type="ChEBI" id="CHEBI:33019"/>
        <dbReference type="ChEBI" id="CHEBI:78442"/>
        <dbReference type="ChEBI" id="CHEBI:78520"/>
        <dbReference type="ChEBI" id="CHEBI:456215"/>
        <dbReference type="EC" id="6.1.1.17"/>
    </reaction>
</comment>
<dbReference type="Proteomes" id="UP000013893">
    <property type="component" value="Chromosome"/>
</dbReference>
<keyword evidence="7" id="KW-0963">Cytoplasm</keyword>
<organism evidence="10 11">
    <name type="scientific">Candidatus Saccharimonas aalborgensis</name>
    <dbReference type="NCBI Taxonomy" id="1332188"/>
    <lineage>
        <taxon>Bacteria</taxon>
        <taxon>Candidatus Saccharimonadota</taxon>
        <taxon>Candidatus Saccharimonadia</taxon>
        <taxon>Candidatus Saccharimonadales</taxon>
        <taxon>Candidatus Saccharimonadaceae</taxon>
        <taxon>Candidatus Saccharimonas</taxon>
    </lineage>
</organism>
<dbReference type="Gene3D" id="3.40.50.620">
    <property type="entry name" value="HUPs"/>
    <property type="match status" value="1"/>
</dbReference>
<evidence type="ECO:0000256" key="7">
    <source>
        <dbReference type="HAMAP-Rule" id="MF_00022"/>
    </source>
</evidence>
<dbReference type="InterPro" id="IPR001412">
    <property type="entry name" value="aa-tRNA-synth_I_CS"/>
</dbReference>
<protein>
    <recommendedName>
        <fullName evidence="7">Glutamate--tRNA ligase</fullName>
        <ecNumber evidence="7">6.1.1.17</ecNumber>
    </recommendedName>
    <alternativeName>
        <fullName evidence="7">Glutamyl-tRNA synthetase</fullName>
        <shortName evidence="7">GluRS</shortName>
    </alternativeName>
</protein>
<reference evidence="10 11" key="1">
    <citation type="journal article" date="2013" name="Nat. Biotechnol.">
        <title>Genome sequences of rare, uncultured bacteria obtained by differential coverage binning of multiple metagenomes.</title>
        <authorList>
            <person name="Albertsen M."/>
            <person name="Hugenholtz P."/>
            <person name="Skarshewski A."/>
            <person name="Nielsen K.L."/>
            <person name="Tyson G.W."/>
            <person name="Nielsen P.H."/>
        </authorList>
    </citation>
    <scope>NUCLEOTIDE SEQUENCE [LARGE SCALE GENOMIC DNA]</scope>
    <source>
        <strain evidence="10">TM71</strain>
    </source>
</reference>
<keyword evidence="11" id="KW-1185">Reference proteome</keyword>
<dbReference type="InterPro" id="IPR014729">
    <property type="entry name" value="Rossmann-like_a/b/a_fold"/>
</dbReference>
<dbReference type="PANTHER" id="PTHR43311">
    <property type="entry name" value="GLUTAMATE--TRNA LIGASE"/>
    <property type="match status" value="1"/>
</dbReference>
<evidence type="ECO:0000256" key="2">
    <source>
        <dbReference type="ARBA" id="ARBA00022598"/>
    </source>
</evidence>
<comment type="subunit">
    <text evidence="7">Monomer.</text>
</comment>
<dbReference type="Pfam" id="PF19269">
    <property type="entry name" value="Anticodon_2"/>
    <property type="match status" value="1"/>
</dbReference>